<dbReference type="InterPro" id="IPR035914">
    <property type="entry name" value="Sperma_CUB_dom_sf"/>
</dbReference>
<dbReference type="STRING" id="8022.A0A060X418"/>
<dbReference type="SUPFAM" id="SSF49854">
    <property type="entry name" value="Spermadhesin, CUB domain"/>
    <property type="match status" value="1"/>
</dbReference>
<dbReference type="SUPFAM" id="SSF57535">
    <property type="entry name" value="Complement control module/SCR domain"/>
    <property type="match status" value="1"/>
</dbReference>
<dbReference type="InterPro" id="IPR035976">
    <property type="entry name" value="Sushi/SCR/CCP_sf"/>
</dbReference>
<dbReference type="FunFam" id="2.10.70.10:FF:000002">
    <property type="entry name" value="CUB and Sushi multiple domains 3"/>
    <property type="match status" value="1"/>
</dbReference>
<feature type="domain" description="CUB" evidence="4">
    <location>
        <begin position="74"/>
        <end position="184"/>
    </location>
</feature>
<dbReference type="PROSITE" id="PS50923">
    <property type="entry name" value="SUSHI"/>
    <property type="match status" value="1"/>
</dbReference>
<dbReference type="Proteomes" id="UP000193380">
    <property type="component" value="Unassembled WGS sequence"/>
</dbReference>
<proteinExistence type="predicted"/>
<dbReference type="PaxDb" id="8022-A0A060X418"/>
<dbReference type="SMART" id="SM00032">
    <property type="entry name" value="CCP"/>
    <property type="match status" value="1"/>
</dbReference>
<reference evidence="6" key="2">
    <citation type="submission" date="2014-03" db="EMBL/GenBank/DDBJ databases">
        <authorList>
            <person name="Genoscope - CEA"/>
        </authorList>
    </citation>
    <scope>NUCLEOTIDE SEQUENCE</scope>
</reference>
<dbReference type="InterPro" id="IPR000436">
    <property type="entry name" value="Sushi_SCR_CCP_dom"/>
</dbReference>
<dbReference type="Gene3D" id="2.10.70.10">
    <property type="entry name" value="Complement Module, domain 1"/>
    <property type="match status" value="1"/>
</dbReference>
<evidence type="ECO:0008006" key="8">
    <source>
        <dbReference type="Google" id="ProtNLM"/>
    </source>
</evidence>
<accession>A0A060X418</accession>
<dbReference type="AlphaFoldDB" id="A0A060X418"/>
<dbReference type="CDD" id="cd00041">
    <property type="entry name" value="CUB"/>
    <property type="match status" value="1"/>
</dbReference>
<evidence type="ECO:0000256" key="3">
    <source>
        <dbReference type="PROSITE-ProRule" id="PRU00302"/>
    </source>
</evidence>
<evidence type="ECO:0000313" key="7">
    <source>
        <dbReference type="Proteomes" id="UP000193380"/>
    </source>
</evidence>
<keyword evidence="1" id="KW-0677">Repeat</keyword>
<dbReference type="PANTHER" id="PTHR24251">
    <property type="entry name" value="OVOCHYMASE-RELATED"/>
    <property type="match status" value="1"/>
</dbReference>
<keyword evidence="2" id="KW-1015">Disulfide bond</keyword>
<protein>
    <recommendedName>
        <fullName evidence="8">CUB domain-containing protein</fullName>
    </recommendedName>
</protein>
<dbReference type="Pfam" id="PF00431">
    <property type="entry name" value="CUB"/>
    <property type="match status" value="1"/>
</dbReference>
<name>A0A060X418_ONCMY</name>
<dbReference type="EMBL" id="FR904955">
    <property type="protein sequence ID" value="CDQ74191.1"/>
    <property type="molecule type" value="Genomic_DNA"/>
</dbReference>
<dbReference type="PROSITE" id="PS01180">
    <property type="entry name" value="CUB"/>
    <property type="match status" value="1"/>
</dbReference>
<evidence type="ECO:0000313" key="6">
    <source>
        <dbReference type="EMBL" id="CDQ74191.1"/>
    </source>
</evidence>
<gene>
    <name evidence="6" type="ORF">GSONMT00004114001</name>
</gene>
<evidence type="ECO:0000256" key="1">
    <source>
        <dbReference type="ARBA" id="ARBA00022737"/>
    </source>
</evidence>
<organism evidence="6 7">
    <name type="scientific">Oncorhynchus mykiss</name>
    <name type="common">Rainbow trout</name>
    <name type="synonym">Salmo gairdneri</name>
    <dbReference type="NCBI Taxonomy" id="8022"/>
    <lineage>
        <taxon>Eukaryota</taxon>
        <taxon>Metazoa</taxon>
        <taxon>Chordata</taxon>
        <taxon>Craniata</taxon>
        <taxon>Vertebrata</taxon>
        <taxon>Euteleostomi</taxon>
        <taxon>Actinopterygii</taxon>
        <taxon>Neopterygii</taxon>
        <taxon>Teleostei</taxon>
        <taxon>Protacanthopterygii</taxon>
        <taxon>Salmoniformes</taxon>
        <taxon>Salmonidae</taxon>
        <taxon>Salmoninae</taxon>
        <taxon>Oncorhynchus</taxon>
    </lineage>
</organism>
<evidence type="ECO:0000256" key="2">
    <source>
        <dbReference type="ARBA" id="ARBA00023157"/>
    </source>
</evidence>
<dbReference type="InterPro" id="IPR000859">
    <property type="entry name" value="CUB_dom"/>
</dbReference>
<comment type="caution">
    <text evidence="3">Lacks conserved residue(s) required for the propagation of feature annotation.</text>
</comment>
<dbReference type="Pfam" id="PF00084">
    <property type="entry name" value="Sushi"/>
    <property type="match status" value="1"/>
</dbReference>
<evidence type="ECO:0000259" key="4">
    <source>
        <dbReference type="PROSITE" id="PS01180"/>
    </source>
</evidence>
<reference evidence="6" key="1">
    <citation type="journal article" date="2014" name="Nat. Commun.">
        <title>The rainbow trout genome provides novel insights into evolution after whole-genome duplication in vertebrates.</title>
        <authorList>
            <person name="Berthelot C."/>
            <person name="Brunet F."/>
            <person name="Chalopin D."/>
            <person name="Juanchich A."/>
            <person name="Bernard M."/>
            <person name="Noel B."/>
            <person name="Bento P."/>
            <person name="Da Silva C."/>
            <person name="Labadie K."/>
            <person name="Alberti A."/>
            <person name="Aury J.M."/>
            <person name="Louis A."/>
            <person name="Dehais P."/>
            <person name="Bardou P."/>
            <person name="Montfort J."/>
            <person name="Klopp C."/>
            <person name="Cabau C."/>
            <person name="Gaspin C."/>
            <person name="Thorgaard G.H."/>
            <person name="Boussaha M."/>
            <person name="Quillet E."/>
            <person name="Guyomard R."/>
            <person name="Galiana D."/>
            <person name="Bobe J."/>
            <person name="Volff J.N."/>
            <person name="Genet C."/>
            <person name="Wincker P."/>
            <person name="Jaillon O."/>
            <person name="Roest Crollius H."/>
            <person name="Guiguen Y."/>
        </authorList>
    </citation>
    <scope>NUCLEOTIDE SEQUENCE [LARGE SCALE GENOMIC DNA]</scope>
</reference>
<dbReference type="Gene3D" id="2.60.120.290">
    <property type="entry name" value="Spermadhesin, CUB domain"/>
    <property type="match status" value="1"/>
</dbReference>
<sequence>MVGWDVCIAYQLQSCPDPRPFRNGIVIGSDFSVGFTVSFECLPGYSLIGDASLTCLHGISRNWNHPVPRCEALCGGNITSMNGTIYSPGHPEEYPNFQDCVWSVRVPPGNGIYINFTVLSTEPIYDYITVWDGPDQSSPQIGQFSGNTALESVYSTSNQILIKFHSDFSGSGFFVLSYHGEHFI</sequence>
<dbReference type="FunFam" id="2.60.120.290:FF:000001">
    <property type="entry name" value="CUB and sushi domain-containing protein 3 isoform X1"/>
    <property type="match status" value="1"/>
</dbReference>
<dbReference type="CDD" id="cd00033">
    <property type="entry name" value="CCP"/>
    <property type="match status" value="1"/>
</dbReference>
<dbReference type="SMART" id="SM00042">
    <property type="entry name" value="CUB"/>
    <property type="match status" value="1"/>
</dbReference>
<evidence type="ECO:0000259" key="5">
    <source>
        <dbReference type="PROSITE" id="PS50923"/>
    </source>
</evidence>
<feature type="domain" description="Sushi" evidence="5">
    <location>
        <begin position="13"/>
        <end position="72"/>
    </location>
</feature>
<keyword evidence="3" id="KW-0768">Sushi</keyword>